<name>G0QS64_ICHMU</name>
<evidence type="ECO:0000256" key="6">
    <source>
        <dbReference type="ARBA" id="ARBA00023010"/>
    </source>
</evidence>
<evidence type="ECO:0000256" key="9">
    <source>
        <dbReference type="SAM" id="MobiDB-lite"/>
    </source>
</evidence>
<proteinExistence type="inferred from homology"/>
<comment type="similarity">
    <text evidence="1">Belongs to the SEC61-beta family.</text>
</comment>
<evidence type="ECO:0000313" key="12">
    <source>
        <dbReference type="Proteomes" id="UP000008983"/>
    </source>
</evidence>
<keyword evidence="5 10" id="KW-1133">Transmembrane helix</keyword>
<evidence type="ECO:0000256" key="3">
    <source>
        <dbReference type="ARBA" id="ARBA00022692"/>
    </source>
</evidence>
<evidence type="ECO:0000256" key="1">
    <source>
        <dbReference type="ARBA" id="ARBA00006103"/>
    </source>
</evidence>
<keyword evidence="2" id="KW-0813">Transport</keyword>
<dbReference type="EMBL" id="GL983807">
    <property type="protein sequence ID" value="EGR31929.1"/>
    <property type="molecule type" value="Genomic_DNA"/>
</dbReference>
<gene>
    <name evidence="11" type="ORF">IMG5_099570</name>
</gene>
<organism evidence="11 12">
    <name type="scientific">Ichthyophthirius multifiliis</name>
    <name type="common">White spot disease agent</name>
    <name type="synonym">Ich</name>
    <dbReference type="NCBI Taxonomy" id="5932"/>
    <lineage>
        <taxon>Eukaryota</taxon>
        <taxon>Sar</taxon>
        <taxon>Alveolata</taxon>
        <taxon>Ciliophora</taxon>
        <taxon>Intramacronucleata</taxon>
        <taxon>Oligohymenophorea</taxon>
        <taxon>Hymenostomatida</taxon>
        <taxon>Ophryoglenina</taxon>
        <taxon>Ichthyophthirius</taxon>
    </lineage>
</organism>
<dbReference type="GO" id="GO:0015031">
    <property type="term" value="P:protein transport"/>
    <property type="evidence" value="ECO:0007669"/>
    <property type="project" value="UniProtKB-KW"/>
</dbReference>
<feature type="region of interest" description="Disordered" evidence="9">
    <location>
        <begin position="1"/>
        <end position="40"/>
    </location>
</feature>
<evidence type="ECO:0000313" key="11">
    <source>
        <dbReference type="EMBL" id="EGR31929.1"/>
    </source>
</evidence>
<keyword evidence="12" id="KW-1185">Reference proteome</keyword>
<keyword evidence="3 10" id="KW-0812">Transmembrane</keyword>
<dbReference type="GO" id="GO:0012505">
    <property type="term" value="C:endomembrane system"/>
    <property type="evidence" value="ECO:0007669"/>
    <property type="project" value="UniProtKB-SubCell"/>
</dbReference>
<keyword evidence="7 10" id="KW-0472">Membrane</keyword>
<keyword evidence="6" id="KW-0811">Translocation</keyword>
<dbReference type="Proteomes" id="UP000008983">
    <property type="component" value="Unassembled WGS sequence"/>
</dbReference>
<reference evidence="11 12" key="1">
    <citation type="submission" date="2011-07" db="EMBL/GenBank/DDBJ databases">
        <authorList>
            <person name="Coyne R."/>
            <person name="Brami D."/>
            <person name="Johnson J."/>
            <person name="Hostetler J."/>
            <person name="Hannick L."/>
            <person name="Clark T."/>
            <person name="Cassidy-Hanley D."/>
            <person name="Inman J."/>
        </authorList>
    </citation>
    <scope>NUCLEOTIDE SEQUENCE [LARGE SCALE GENOMIC DNA]</scope>
    <source>
        <strain evidence="11 12">G5</strain>
    </source>
</reference>
<dbReference type="InParanoid" id="G0QS64"/>
<evidence type="ECO:0000256" key="10">
    <source>
        <dbReference type="SAM" id="Phobius"/>
    </source>
</evidence>
<keyword evidence="4" id="KW-0653">Protein transport</keyword>
<evidence type="ECO:0000256" key="2">
    <source>
        <dbReference type="ARBA" id="ARBA00022448"/>
    </source>
</evidence>
<dbReference type="STRING" id="857967.G0QS64"/>
<sequence>MSSNENLQAALKKRAQPKPATGKSSGGSKSSGPVNVGTSDVGLKVQPRSVLVISLVFMGIVILLHIFGKLRGTSSAAQGAETPQGAQEEDGL</sequence>
<evidence type="ECO:0000256" key="8">
    <source>
        <dbReference type="ARBA" id="ARBA00037847"/>
    </source>
</evidence>
<evidence type="ECO:0008006" key="13">
    <source>
        <dbReference type="Google" id="ProtNLM"/>
    </source>
</evidence>
<protein>
    <recommendedName>
        <fullName evidence="13">Sec61beta family protein</fullName>
    </recommendedName>
</protein>
<evidence type="ECO:0000256" key="4">
    <source>
        <dbReference type="ARBA" id="ARBA00022927"/>
    </source>
</evidence>
<feature type="compositionally biased region" description="Low complexity" evidence="9">
    <location>
        <begin position="22"/>
        <end position="32"/>
    </location>
</feature>
<dbReference type="InterPro" id="IPR016482">
    <property type="entry name" value="SecG/Sec61-beta/Sbh"/>
</dbReference>
<dbReference type="OrthoDB" id="5401193at2759"/>
<evidence type="ECO:0000256" key="7">
    <source>
        <dbReference type="ARBA" id="ARBA00023136"/>
    </source>
</evidence>
<comment type="subcellular location">
    <subcellularLocation>
        <location evidence="8">Endomembrane system</location>
        <topology evidence="8">Single-pass membrane protein</topology>
    </subcellularLocation>
</comment>
<dbReference type="GeneID" id="14908101"/>
<dbReference type="AlphaFoldDB" id="G0QS64"/>
<dbReference type="eggNOG" id="ENOG502T22M">
    <property type="taxonomic scope" value="Eukaryota"/>
</dbReference>
<dbReference type="Pfam" id="PF03911">
    <property type="entry name" value="Sec61_beta"/>
    <property type="match status" value="1"/>
</dbReference>
<dbReference type="RefSeq" id="XP_004035415.1">
    <property type="nucleotide sequence ID" value="XM_004035367.1"/>
</dbReference>
<feature type="transmembrane region" description="Helical" evidence="10">
    <location>
        <begin position="49"/>
        <end position="68"/>
    </location>
</feature>
<accession>G0QS64</accession>
<evidence type="ECO:0000256" key="5">
    <source>
        <dbReference type="ARBA" id="ARBA00022989"/>
    </source>
</evidence>